<dbReference type="SUPFAM" id="SSF50370">
    <property type="entry name" value="Ricin B-like lectins"/>
    <property type="match status" value="1"/>
</dbReference>
<dbReference type="CDD" id="cd00146">
    <property type="entry name" value="PKD"/>
    <property type="match status" value="1"/>
</dbReference>
<dbReference type="InterPro" id="IPR036573">
    <property type="entry name" value="CBM_sf_5/12"/>
</dbReference>
<dbReference type="GO" id="GO:0005576">
    <property type="term" value="C:extracellular region"/>
    <property type="evidence" value="ECO:0007669"/>
    <property type="project" value="InterPro"/>
</dbReference>
<dbReference type="AlphaFoldDB" id="A0AAQ0FNQ3"/>
<reference evidence="1 2" key="1">
    <citation type="submission" date="2018-06" db="EMBL/GenBank/DDBJ databases">
        <title>Towards the identification of Burkholderia cepacia strain which caused fatal septicemia.</title>
        <authorList>
            <person name="Bui L.A.T."/>
            <person name="Zakharova I.B."/>
            <person name="Shpak I.M."/>
            <person name="Teteryatnikova N."/>
            <person name="Ustinov D.V."/>
            <person name="Kuzyutina Y.A."/>
            <person name="Nguyen H.N."/>
            <person name="Antonov A.S."/>
            <person name="Avdyusheva E.F."/>
            <person name="Victorov D.V."/>
        </authorList>
    </citation>
    <scope>NUCLEOTIDE SEQUENCE [LARGE SCALE GENOMIC DNA]</scope>
    <source>
        <strain evidence="1 2">PT02</strain>
    </source>
</reference>
<dbReference type="Proteomes" id="UP000248899">
    <property type="component" value="Unassembled WGS sequence"/>
</dbReference>
<dbReference type="SUPFAM" id="SSF51055">
    <property type="entry name" value="Carbohydrate binding domain"/>
    <property type="match status" value="1"/>
</dbReference>
<dbReference type="GO" id="GO:0005975">
    <property type="term" value="P:carbohydrate metabolic process"/>
    <property type="evidence" value="ECO:0007669"/>
    <property type="project" value="InterPro"/>
</dbReference>
<gene>
    <name evidence="1" type="ORF">DPR02_02340</name>
</gene>
<protein>
    <submittedName>
        <fullName evidence="1">Carbohydrate-binding protein</fullName>
    </submittedName>
</protein>
<accession>A0AAQ0FNQ3</accession>
<dbReference type="GO" id="GO:0004553">
    <property type="term" value="F:hydrolase activity, hydrolyzing O-glycosyl compounds"/>
    <property type="evidence" value="ECO:0007669"/>
    <property type="project" value="InterPro"/>
</dbReference>
<dbReference type="EMBL" id="QLUZ01000001">
    <property type="protein sequence ID" value="RAQ16685.1"/>
    <property type="molecule type" value="Genomic_DNA"/>
</dbReference>
<sequence>MKHYQDGVEQCLAWQPGSADPVVAACDGAAAQDWAFVPSGGYYQIRNAGATQARGQDMCLRTQAGNTGMGGVSIDACAGGDAKTSQWRFETGPAGRLGMLNAYRISTGRDEVLAIRAGSQGVAMQFARGEASAAWVSAATIALPQRPLMGSKTALVLTARFSDATANDPEIIRKAVFGNGDDYSSLRRYIEVASHGKATLSGTVLGDVDLGARPATCSSGALLDSARKAALAQGTDPARFDYLLVDFSKLGSCNWAGLAAKPGNWILSNGNGHGYWMWTHEYGHSLGASHPDSLINCPTVGGTVQVGAACRTGKVDDPSDTVGGGGRRLYPGSYQLFSGWLDQAQVPEIRASGTYRLMPLFGDQAGAKGYRIARSDGTQLWLEFRQPLRGFDDWKADDPFVNGVIVRSVRYQGSTLQNTLVDTTPGSAGGMKDAPLMPGHALHDTLSGKIVTVNSVGPDGAVVTVKNDGVLLPEAAITGPAQADANTTVTLSGDASVGDRLQYRWNAPAGVALEQNGSSASVVVPPADRDREYAFGLTVINGNGYAASTTHVLKVKAQEAIAPPGASIAGPTRAVGGERVTLSSAQSTGKGLSYAWTSPPGVQLSQQGATASFVAPKAGSERGYDFRVTVTDVLNRQSVATHRVTVQADAGEAIESWDPKRTYAAPCQKVAYAGKRWMNGWWVLGDVPGQGGEWGPWREFEAANMHAQCKVK</sequence>
<evidence type="ECO:0000313" key="2">
    <source>
        <dbReference type="Proteomes" id="UP000248899"/>
    </source>
</evidence>
<dbReference type="InterPro" id="IPR035992">
    <property type="entry name" value="Ricin_B-like_lectins"/>
</dbReference>
<dbReference type="GO" id="GO:0030246">
    <property type="term" value="F:carbohydrate binding"/>
    <property type="evidence" value="ECO:0007669"/>
    <property type="project" value="InterPro"/>
</dbReference>
<name>A0AAQ0FNQ3_BURCE</name>
<dbReference type="Gene3D" id="2.60.40.10">
    <property type="entry name" value="Immunoglobulins"/>
    <property type="match status" value="2"/>
</dbReference>
<dbReference type="SUPFAM" id="SSF55486">
    <property type="entry name" value="Metalloproteases ('zincins'), catalytic domain"/>
    <property type="match status" value="1"/>
</dbReference>
<comment type="caution">
    <text evidence="1">The sequence shown here is derived from an EMBL/GenBank/DDBJ whole genome shotgun (WGS) entry which is preliminary data.</text>
</comment>
<dbReference type="Gene3D" id="2.10.10.20">
    <property type="entry name" value="Carbohydrate-binding module superfamily 5/12"/>
    <property type="match status" value="1"/>
</dbReference>
<dbReference type="CDD" id="cd12215">
    <property type="entry name" value="ChiC_BD"/>
    <property type="match status" value="1"/>
</dbReference>
<dbReference type="Gene3D" id="2.80.10.50">
    <property type="match status" value="1"/>
</dbReference>
<evidence type="ECO:0000313" key="1">
    <source>
        <dbReference type="EMBL" id="RAQ16685.1"/>
    </source>
</evidence>
<dbReference type="PROSITE" id="PS50231">
    <property type="entry name" value="RICIN_B_LECTIN"/>
    <property type="match status" value="1"/>
</dbReference>
<organism evidence="1 2">
    <name type="scientific">Burkholderia cepacia</name>
    <name type="common">Pseudomonas cepacia</name>
    <dbReference type="NCBI Taxonomy" id="292"/>
    <lineage>
        <taxon>Bacteria</taxon>
        <taxon>Pseudomonadati</taxon>
        <taxon>Pseudomonadota</taxon>
        <taxon>Betaproteobacteria</taxon>
        <taxon>Burkholderiales</taxon>
        <taxon>Burkholderiaceae</taxon>
        <taxon>Burkholderia</taxon>
        <taxon>Burkholderia cepacia complex</taxon>
    </lineage>
</organism>
<dbReference type="InterPro" id="IPR013783">
    <property type="entry name" value="Ig-like_fold"/>
</dbReference>
<proteinExistence type="predicted"/>